<keyword evidence="2 13" id="KW-0963">Cytoplasm</keyword>
<keyword evidence="11 13" id="KW-0234">DNA repair</keyword>
<feature type="binding site" evidence="13">
    <location>
        <position position="72"/>
    </location>
    <ligand>
        <name>Mg(2+)</name>
        <dbReference type="ChEBI" id="CHEBI:18420"/>
        <label>2</label>
    </ligand>
</feature>
<dbReference type="GO" id="GO:0006281">
    <property type="term" value="P:DNA repair"/>
    <property type="evidence" value="ECO:0007669"/>
    <property type="project" value="UniProtKB-UniRule"/>
</dbReference>
<evidence type="ECO:0000256" key="3">
    <source>
        <dbReference type="ARBA" id="ARBA00022722"/>
    </source>
</evidence>
<dbReference type="GO" id="GO:0005737">
    <property type="term" value="C:cytoplasm"/>
    <property type="evidence" value="ECO:0007669"/>
    <property type="project" value="UniProtKB-SubCell"/>
</dbReference>
<evidence type="ECO:0000256" key="8">
    <source>
        <dbReference type="ARBA" id="ARBA00022842"/>
    </source>
</evidence>
<gene>
    <name evidence="13" type="primary">ruvC</name>
    <name evidence="16" type="ORF">DBW64_03505</name>
</gene>
<dbReference type="PANTHER" id="PTHR30194:SF3">
    <property type="entry name" value="CROSSOVER JUNCTION ENDODEOXYRIBONUCLEASE RUVC"/>
    <property type="match status" value="1"/>
</dbReference>
<feature type="active site" evidence="13">
    <location>
        <position position="144"/>
    </location>
</feature>
<comment type="catalytic activity">
    <reaction evidence="12 13">
        <text>Endonucleolytic cleavage at a junction such as a reciprocal single-stranded crossover between two homologous DNA duplexes (Holliday junction).</text>
        <dbReference type="EC" id="3.1.21.10"/>
    </reaction>
</comment>
<evidence type="ECO:0000256" key="14">
    <source>
        <dbReference type="NCBIfam" id="TIGR00228"/>
    </source>
</evidence>
<evidence type="ECO:0000256" key="2">
    <source>
        <dbReference type="ARBA" id="ARBA00022490"/>
    </source>
</evidence>
<evidence type="ECO:0000256" key="13">
    <source>
        <dbReference type="HAMAP-Rule" id="MF_00034"/>
    </source>
</evidence>
<evidence type="ECO:0000256" key="10">
    <source>
        <dbReference type="ARBA" id="ARBA00023172"/>
    </source>
</evidence>
<dbReference type="PANTHER" id="PTHR30194">
    <property type="entry name" value="CROSSOVER JUNCTION ENDODEOXYRIBONUCLEASE RUVC"/>
    <property type="match status" value="1"/>
</dbReference>
<dbReference type="Pfam" id="PF02075">
    <property type="entry name" value="RuvC"/>
    <property type="match status" value="1"/>
</dbReference>
<dbReference type="InterPro" id="IPR012337">
    <property type="entry name" value="RNaseH-like_sf"/>
</dbReference>
<evidence type="ECO:0000313" key="17">
    <source>
        <dbReference type="Proteomes" id="UP000252289"/>
    </source>
</evidence>
<accession>A0A368EJ40</accession>
<feature type="region of interest" description="Disordered" evidence="15">
    <location>
        <begin position="162"/>
        <end position="183"/>
    </location>
</feature>
<reference evidence="16 17" key="1">
    <citation type="journal article" date="2018" name="Microbiome">
        <title>Fine metagenomic profile of the Mediterranean stratified and mixed water columns revealed by assembly and recruitment.</title>
        <authorList>
            <person name="Haro-Moreno J.M."/>
            <person name="Lopez-Perez M."/>
            <person name="De La Torre J.R."/>
            <person name="Picazo A."/>
            <person name="Camacho A."/>
            <person name="Rodriguez-Valera F."/>
        </authorList>
    </citation>
    <scope>NUCLEOTIDE SEQUENCE [LARGE SCALE GENOMIC DNA]</scope>
    <source>
        <strain evidence="16">MED-G50</strain>
    </source>
</reference>
<evidence type="ECO:0000256" key="4">
    <source>
        <dbReference type="ARBA" id="ARBA00022723"/>
    </source>
</evidence>
<dbReference type="HAMAP" id="MF_00034">
    <property type="entry name" value="RuvC"/>
    <property type="match status" value="1"/>
</dbReference>
<keyword evidence="9 13" id="KW-0238">DNA-binding</keyword>
<keyword evidence="4 13" id="KW-0479">Metal-binding</keyword>
<evidence type="ECO:0000256" key="1">
    <source>
        <dbReference type="ARBA" id="ARBA00009518"/>
    </source>
</evidence>
<dbReference type="CDD" id="cd16962">
    <property type="entry name" value="RuvC"/>
    <property type="match status" value="1"/>
</dbReference>
<dbReference type="GO" id="GO:0006310">
    <property type="term" value="P:DNA recombination"/>
    <property type="evidence" value="ECO:0007669"/>
    <property type="project" value="UniProtKB-UniRule"/>
</dbReference>
<evidence type="ECO:0000256" key="11">
    <source>
        <dbReference type="ARBA" id="ARBA00023204"/>
    </source>
</evidence>
<dbReference type="GO" id="GO:0000287">
    <property type="term" value="F:magnesium ion binding"/>
    <property type="evidence" value="ECO:0007669"/>
    <property type="project" value="UniProtKB-UniRule"/>
</dbReference>
<keyword evidence="6 13" id="KW-0227">DNA damage</keyword>
<feature type="active site" evidence="13">
    <location>
        <position position="72"/>
    </location>
</feature>
<dbReference type="SUPFAM" id="SSF53098">
    <property type="entry name" value="Ribonuclease H-like"/>
    <property type="match status" value="1"/>
</dbReference>
<keyword evidence="5 13" id="KW-0255">Endonuclease</keyword>
<keyword evidence="7 13" id="KW-0378">Hydrolase</keyword>
<keyword evidence="8 13" id="KW-0460">Magnesium</keyword>
<comment type="cofactor">
    <cofactor evidence="13">
        <name>Mg(2+)</name>
        <dbReference type="ChEBI" id="CHEBI:18420"/>
    </cofactor>
    <text evidence="13">Binds 2 Mg(2+) ion per subunit.</text>
</comment>
<dbReference type="EC" id="3.1.21.10" evidence="13 14"/>
<evidence type="ECO:0000313" key="16">
    <source>
        <dbReference type="EMBL" id="RCL84468.1"/>
    </source>
</evidence>
<dbReference type="InterPro" id="IPR002176">
    <property type="entry name" value="X-over_junc_endoDNase_RuvC"/>
</dbReference>
<evidence type="ECO:0000256" key="15">
    <source>
        <dbReference type="SAM" id="MobiDB-lite"/>
    </source>
</evidence>
<proteinExistence type="inferred from homology"/>
<organism evidence="16 17">
    <name type="scientific">PS1 clade bacterium</name>
    <dbReference type="NCBI Taxonomy" id="2175152"/>
    <lineage>
        <taxon>Bacteria</taxon>
        <taxon>Pseudomonadati</taxon>
        <taxon>Pseudomonadota</taxon>
        <taxon>Alphaproteobacteria</taxon>
        <taxon>PS1 clade</taxon>
    </lineage>
</organism>
<evidence type="ECO:0000256" key="6">
    <source>
        <dbReference type="ARBA" id="ARBA00022763"/>
    </source>
</evidence>
<dbReference type="GO" id="GO:0009432">
    <property type="term" value="P:SOS response"/>
    <property type="evidence" value="ECO:0007669"/>
    <property type="project" value="UniProtKB-ARBA"/>
</dbReference>
<keyword evidence="3 13" id="KW-0540">Nuclease</keyword>
<evidence type="ECO:0000256" key="12">
    <source>
        <dbReference type="ARBA" id="ARBA00029354"/>
    </source>
</evidence>
<feature type="binding site" evidence="13">
    <location>
        <position position="144"/>
    </location>
    <ligand>
        <name>Mg(2+)</name>
        <dbReference type="ChEBI" id="CHEBI:18420"/>
        <label>1</label>
    </ligand>
</feature>
<dbReference type="Proteomes" id="UP000252289">
    <property type="component" value="Unassembled WGS sequence"/>
</dbReference>
<protein>
    <recommendedName>
        <fullName evidence="13 14">Crossover junction endodeoxyribonuclease RuvC</fullName>
        <ecNumber evidence="13 14">3.1.21.10</ecNumber>
    </recommendedName>
    <alternativeName>
        <fullName evidence="13">Holliday junction nuclease RuvC</fullName>
    </alternativeName>
    <alternativeName>
        <fullName evidence="13">Holliday junction resolvase RuvC</fullName>
    </alternativeName>
</protein>
<comment type="function">
    <text evidence="13">The RuvA-RuvB-RuvC complex processes Holliday junction (HJ) DNA during genetic recombination and DNA repair. Endonuclease that resolves HJ intermediates. Cleaves cruciform DNA by making single-stranded nicks across the HJ at symmetrical positions within the homologous arms, yielding a 5'-phosphate and a 3'-hydroxyl group; requires a central core of homology in the junction. The consensus cleavage sequence is 5'-(A/T)TT(C/G)-3'. Cleavage occurs on the 3'-side of the TT dinucleotide at the point of strand exchange. HJ branch migration catalyzed by RuvA-RuvB allows RuvC to scan DNA until it finds its consensus sequence, where it cleaves and resolves the cruciform DNA.</text>
</comment>
<name>A0A368EJ40_9PROT</name>
<evidence type="ECO:0000256" key="9">
    <source>
        <dbReference type="ARBA" id="ARBA00023125"/>
    </source>
</evidence>
<dbReference type="EMBL" id="QOQK01000013">
    <property type="protein sequence ID" value="RCL84468.1"/>
    <property type="molecule type" value="Genomic_DNA"/>
</dbReference>
<comment type="subunit">
    <text evidence="13">Homodimer which binds Holliday junction (HJ) DNA. The HJ becomes 2-fold symmetrical on binding to RuvC with unstacked arms; it has a different conformation from HJ DNA in complex with RuvA. In the full resolvosome a probable DNA-RuvA(4)-RuvB(12)-RuvC(2) complex forms which resolves the HJ.</text>
</comment>
<dbReference type="Gene3D" id="3.30.420.10">
    <property type="entry name" value="Ribonuclease H-like superfamily/Ribonuclease H"/>
    <property type="match status" value="1"/>
</dbReference>
<keyword evidence="10 13" id="KW-0233">DNA recombination</keyword>
<dbReference type="InterPro" id="IPR036397">
    <property type="entry name" value="RNaseH_sf"/>
</dbReference>
<feature type="active site" evidence="13">
    <location>
        <position position="12"/>
    </location>
</feature>
<dbReference type="AlphaFoldDB" id="A0A368EJ40"/>
<dbReference type="FunFam" id="3.30.420.10:FF:000002">
    <property type="entry name" value="Crossover junction endodeoxyribonuclease RuvC"/>
    <property type="match status" value="1"/>
</dbReference>
<evidence type="ECO:0000256" key="5">
    <source>
        <dbReference type="ARBA" id="ARBA00022759"/>
    </source>
</evidence>
<dbReference type="GO" id="GO:0048476">
    <property type="term" value="C:Holliday junction resolvase complex"/>
    <property type="evidence" value="ECO:0007669"/>
    <property type="project" value="UniProtKB-UniRule"/>
</dbReference>
<comment type="subcellular location">
    <subcellularLocation>
        <location evidence="13">Cytoplasm</location>
    </subcellularLocation>
</comment>
<dbReference type="GO" id="GO:0003677">
    <property type="term" value="F:DNA binding"/>
    <property type="evidence" value="ECO:0007669"/>
    <property type="project" value="UniProtKB-KW"/>
</dbReference>
<comment type="similarity">
    <text evidence="1 13">Belongs to the RuvC family.</text>
</comment>
<feature type="binding site" evidence="13">
    <location>
        <position position="12"/>
    </location>
    <ligand>
        <name>Mg(2+)</name>
        <dbReference type="ChEBI" id="CHEBI:18420"/>
        <label>1</label>
    </ligand>
</feature>
<sequence>MMTQSRRLIGLDPGLRNLGWGVIDVSRGKLIHVANGTISSNAKDDLADRLVQLMRGLEEVFETHQPEQAAVENSFVNKDGVATLKLGQARAVCLLVPARKGMKVFEYAPNFVKRSITGAGHADKHQINAMVKTLLPQAKPDSEHAADALAVAITHAHAGDLEGRLNDGQTNGMAPQARLKVKS</sequence>
<evidence type="ECO:0000256" key="7">
    <source>
        <dbReference type="ARBA" id="ARBA00022801"/>
    </source>
</evidence>
<comment type="caution">
    <text evidence="16">The sequence shown here is derived from an EMBL/GenBank/DDBJ whole genome shotgun (WGS) entry which is preliminary data.</text>
</comment>
<dbReference type="NCBIfam" id="TIGR00228">
    <property type="entry name" value="ruvC"/>
    <property type="match status" value="1"/>
</dbReference>
<dbReference type="PRINTS" id="PR00696">
    <property type="entry name" value="RSOLVASERUVC"/>
</dbReference>
<dbReference type="GO" id="GO:0008821">
    <property type="term" value="F:crossover junction DNA endonuclease activity"/>
    <property type="evidence" value="ECO:0007669"/>
    <property type="project" value="UniProtKB-UniRule"/>
</dbReference>